<comment type="subcellular location">
    <subcellularLocation>
        <location evidence="1">Nucleus</location>
    </subcellularLocation>
</comment>
<dbReference type="Pfam" id="PF00352">
    <property type="entry name" value="TBP"/>
    <property type="match status" value="2"/>
</dbReference>
<accession>A0A9D4U9P0</accession>
<dbReference type="CDD" id="cd00652">
    <property type="entry name" value="TBP_TLF"/>
    <property type="match status" value="1"/>
</dbReference>
<dbReference type="SUPFAM" id="SSF55945">
    <property type="entry name" value="TATA-box binding protein-like"/>
    <property type="match status" value="2"/>
</dbReference>
<dbReference type="GO" id="GO:0003677">
    <property type="term" value="F:DNA binding"/>
    <property type="evidence" value="ECO:0007669"/>
    <property type="project" value="UniProtKB-KW"/>
</dbReference>
<evidence type="ECO:0008006" key="10">
    <source>
        <dbReference type="Google" id="ProtNLM"/>
    </source>
</evidence>
<name>A0A9D4U9P0_ADICA</name>
<evidence type="ECO:0000256" key="2">
    <source>
        <dbReference type="ARBA" id="ARBA00005560"/>
    </source>
</evidence>
<organism evidence="8 9">
    <name type="scientific">Adiantum capillus-veneris</name>
    <name type="common">Maidenhair fern</name>
    <dbReference type="NCBI Taxonomy" id="13818"/>
    <lineage>
        <taxon>Eukaryota</taxon>
        <taxon>Viridiplantae</taxon>
        <taxon>Streptophyta</taxon>
        <taxon>Embryophyta</taxon>
        <taxon>Tracheophyta</taxon>
        <taxon>Polypodiopsida</taxon>
        <taxon>Polypodiidae</taxon>
        <taxon>Polypodiales</taxon>
        <taxon>Pteridineae</taxon>
        <taxon>Pteridaceae</taxon>
        <taxon>Vittarioideae</taxon>
        <taxon>Adiantum</taxon>
    </lineage>
</organism>
<dbReference type="GO" id="GO:0006352">
    <property type="term" value="P:DNA-templated transcription initiation"/>
    <property type="evidence" value="ECO:0007669"/>
    <property type="project" value="InterPro"/>
</dbReference>
<evidence type="ECO:0000313" key="9">
    <source>
        <dbReference type="Proteomes" id="UP000886520"/>
    </source>
</evidence>
<sequence length="265" mass="29070">MGAPPLNVKKAKSSFPEEPDEDELPIQCEGPTIPGPLSVNIPQPRQHRPSKQWYVRGPPAPTQPLNSSLPRGVSPVIQNLVCTIQVGCPLNVAEVALKARNAEYNPRSFRACIMRLKEPKATALIFGTGKVVITGTKELKHCEEASRKFVRILNKIGYPTAKLQNHTIQNVVATCDMKFGIALPLLDNAPGVMVEYDSGVFPGAIMRTTNPKTCFLVFSSGKVVLTGLKDINLVQAGFEKAYEIVSGYKKEPMSDAAWNYIWVLK</sequence>
<dbReference type="GO" id="GO:0005634">
    <property type="term" value="C:nucleus"/>
    <property type="evidence" value="ECO:0007669"/>
    <property type="project" value="UniProtKB-SubCell"/>
</dbReference>
<evidence type="ECO:0000256" key="1">
    <source>
        <dbReference type="ARBA" id="ARBA00004123"/>
    </source>
</evidence>
<comment type="caution">
    <text evidence="8">The sequence shown here is derived from an EMBL/GenBank/DDBJ whole genome shotgun (WGS) entry which is preliminary data.</text>
</comment>
<gene>
    <name evidence="8" type="ORF">GOP47_0021666</name>
</gene>
<evidence type="ECO:0000256" key="4">
    <source>
        <dbReference type="ARBA" id="ARBA00023125"/>
    </source>
</evidence>
<keyword evidence="9" id="KW-1185">Reference proteome</keyword>
<proteinExistence type="inferred from homology"/>
<dbReference type="OrthoDB" id="2127950at2759"/>
<comment type="similarity">
    <text evidence="2">Belongs to the TBP family.</text>
</comment>
<evidence type="ECO:0000313" key="8">
    <source>
        <dbReference type="EMBL" id="KAI5063119.1"/>
    </source>
</evidence>
<dbReference type="PANTHER" id="PTHR10126">
    <property type="entry name" value="TATA-BOX BINDING PROTEIN"/>
    <property type="match status" value="1"/>
</dbReference>
<feature type="region of interest" description="Disordered" evidence="7">
    <location>
        <begin position="1"/>
        <end position="67"/>
    </location>
</feature>
<dbReference type="FunFam" id="3.30.310.10:FF:000005">
    <property type="entry name" value="TATA box-binding protein-like 1"/>
    <property type="match status" value="1"/>
</dbReference>
<dbReference type="InterPro" id="IPR000814">
    <property type="entry name" value="TBP"/>
</dbReference>
<evidence type="ECO:0000256" key="5">
    <source>
        <dbReference type="ARBA" id="ARBA00023163"/>
    </source>
</evidence>
<keyword evidence="4" id="KW-0238">DNA-binding</keyword>
<evidence type="ECO:0000256" key="3">
    <source>
        <dbReference type="ARBA" id="ARBA00023015"/>
    </source>
</evidence>
<dbReference type="InterPro" id="IPR012295">
    <property type="entry name" value="TBP_dom_sf"/>
</dbReference>
<dbReference type="AlphaFoldDB" id="A0A9D4U9P0"/>
<keyword evidence="5" id="KW-0804">Transcription</keyword>
<evidence type="ECO:0000256" key="6">
    <source>
        <dbReference type="ARBA" id="ARBA00023242"/>
    </source>
</evidence>
<protein>
    <recommendedName>
        <fullName evidence="10">TATA-box-binding protein</fullName>
    </recommendedName>
</protein>
<dbReference type="Proteomes" id="UP000886520">
    <property type="component" value="Chromosome 21"/>
</dbReference>
<evidence type="ECO:0000256" key="7">
    <source>
        <dbReference type="SAM" id="MobiDB-lite"/>
    </source>
</evidence>
<keyword evidence="3" id="KW-0805">Transcription regulation</keyword>
<dbReference type="PRINTS" id="PR00686">
    <property type="entry name" value="TIFACTORIID"/>
</dbReference>
<keyword evidence="6" id="KW-0539">Nucleus</keyword>
<dbReference type="EMBL" id="JABFUD020000021">
    <property type="protein sequence ID" value="KAI5063119.1"/>
    <property type="molecule type" value="Genomic_DNA"/>
</dbReference>
<reference evidence="8" key="1">
    <citation type="submission" date="2021-01" db="EMBL/GenBank/DDBJ databases">
        <title>Adiantum capillus-veneris genome.</title>
        <authorList>
            <person name="Fang Y."/>
            <person name="Liao Q."/>
        </authorList>
    </citation>
    <scope>NUCLEOTIDE SEQUENCE</scope>
    <source>
        <strain evidence="8">H3</strain>
        <tissue evidence="8">Leaf</tissue>
    </source>
</reference>
<dbReference type="Gene3D" id="3.30.310.10">
    <property type="entry name" value="TATA-Binding Protein"/>
    <property type="match status" value="2"/>
</dbReference>